<evidence type="ECO:0000256" key="1">
    <source>
        <dbReference type="SAM" id="MobiDB-lite"/>
    </source>
</evidence>
<feature type="compositionally biased region" description="Basic residues" evidence="1">
    <location>
        <begin position="114"/>
        <end position="124"/>
    </location>
</feature>
<reference evidence="2 3" key="1">
    <citation type="journal article" date="2019" name="Philos. Trans. R. Soc. Lond., B, Biol. Sci.">
        <title>Ant behaviour and brain gene expression of defending hosts depend on the ecological success of the intruding social parasite.</title>
        <authorList>
            <person name="Kaur R."/>
            <person name="Stoldt M."/>
            <person name="Jongepier E."/>
            <person name="Feldmeyer B."/>
            <person name="Menzel F."/>
            <person name="Bornberg-Bauer E."/>
            <person name="Foitzik S."/>
        </authorList>
    </citation>
    <scope>NUCLEOTIDE SEQUENCE [LARGE SCALE GENOMIC DNA]</scope>
    <source>
        <tissue evidence="2">Whole body</tissue>
    </source>
</reference>
<evidence type="ECO:0000313" key="3">
    <source>
        <dbReference type="Proteomes" id="UP000310200"/>
    </source>
</evidence>
<protein>
    <submittedName>
        <fullName evidence="2">Uncharacterized protein</fullName>
    </submittedName>
</protein>
<dbReference type="EMBL" id="QBLH01001390">
    <property type="protein sequence ID" value="TGZ52012.1"/>
    <property type="molecule type" value="Genomic_DNA"/>
</dbReference>
<gene>
    <name evidence="2" type="ORF">DBV15_08468</name>
</gene>
<comment type="caution">
    <text evidence="2">The sequence shown here is derived from an EMBL/GenBank/DDBJ whole genome shotgun (WGS) entry which is preliminary data.</text>
</comment>
<keyword evidence="3" id="KW-1185">Reference proteome</keyword>
<feature type="region of interest" description="Disordered" evidence="1">
    <location>
        <begin position="109"/>
        <end position="135"/>
    </location>
</feature>
<dbReference type="Proteomes" id="UP000310200">
    <property type="component" value="Unassembled WGS sequence"/>
</dbReference>
<name>A0A4S2KQ81_9HYME</name>
<proteinExistence type="predicted"/>
<evidence type="ECO:0000313" key="2">
    <source>
        <dbReference type="EMBL" id="TGZ52012.1"/>
    </source>
</evidence>
<organism evidence="2 3">
    <name type="scientific">Temnothorax longispinosus</name>
    <dbReference type="NCBI Taxonomy" id="300112"/>
    <lineage>
        <taxon>Eukaryota</taxon>
        <taxon>Metazoa</taxon>
        <taxon>Ecdysozoa</taxon>
        <taxon>Arthropoda</taxon>
        <taxon>Hexapoda</taxon>
        <taxon>Insecta</taxon>
        <taxon>Pterygota</taxon>
        <taxon>Neoptera</taxon>
        <taxon>Endopterygota</taxon>
        <taxon>Hymenoptera</taxon>
        <taxon>Apocrita</taxon>
        <taxon>Aculeata</taxon>
        <taxon>Formicoidea</taxon>
        <taxon>Formicidae</taxon>
        <taxon>Myrmicinae</taxon>
        <taxon>Temnothorax</taxon>
    </lineage>
</organism>
<dbReference type="AlphaFoldDB" id="A0A4S2KQ81"/>
<accession>A0A4S2KQ81</accession>
<sequence length="754" mass="84633">MPRRDTCVSTTLHEYNETTDGSSGRAFGADYYGLGVFLGSRDRSSSDVLLRNAILKDAFTNVRLRESVRTAAVVVCKTLGKLASARTSPRVIETRLKFDFSGLISENSGGKIGERKRRERKGSRGRRDTPKRAISRTTFENVPTAKLRHVGIRRHENWPHYAPPGSRAKRRRKRRQWVSVCRKPRIVPPLPPRAAEQSGFVSWKRASYITTTTWPQFQLFRRYRQIEEATSAKRSETIVQVVLRFKRVVDSISGLSWPTVNDNYASRERIAIFVAILPTSILPQCPVPPLKIKFIRGRQLTRAKLPKRSAAGPSFSRRTFSNNAYVELGKNYGVVRLGTPGEGLNLRRIARGHNSRAIYTEIAPCLVRASSHPRESLVIYLFSHFPPGRARQKARKIYPRTYVIESACAATRHRSSARNAAELHLIFAERSIQKTKRPPAENSPLGVGLQVRGRDIRVGSTRVAQNIKLYMWGRCLNAPVTIRRWCSIKPARNNRHYLAHTSTDAGASDKIAETIVMERTRKALHLPIALFARTGVSPFNFDSARRRVNARHGALPRKKGSDSKRTIVIPIRVSFIIDAPFDEIENISCDDRSGLPTFGSDDILIGSNIPQAPIISQDKLSYLRAIRGAKIRGFRSEVTLADLWSTSPHIYTVGRDAVSPREGIDKGIGNINLYDGRGPTTSAPQSAADRLLALIRSQSFATPFVEKSFEQRTLASDTSTPQRLNNARTYKGELRVRLAASLSMEIERRECVNA</sequence>